<proteinExistence type="predicted"/>
<keyword evidence="6" id="KW-1185">Reference proteome</keyword>
<gene>
    <name evidence="5" type="ORF">WJX74_005329</name>
</gene>
<feature type="domain" description="Right handed beta helix" evidence="4">
    <location>
        <begin position="361"/>
        <end position="514"/>
    </location>
</feature>
<feature type="compositionally biased region" description="Polar residues" evidence="3">
    <location>
        <begin position="58"/>
        <end position="72"/>
    </location>
</feature>
<dbReference type="Pfam" id="PF13229">
    <property type="entry name" value="Beta_helix"/>
    <property type="match status" value="1"/>
</dbReference>
<dbReference type="EMBL" id="JALJOS010000010">
    <property type="protein sequence ID" value="KAK9833768.1"/>
    <property type="molecule type" value="Genomic_DNA"/>
</dbReference>
<evidence type="ECO:0000256" key="1">
    <source>
        <dbReference type="ARBA" id="ARBA00022737"/>
    </source>
</evidence>
<dbReference type="PANTHER" id="PTHR22904:SF533">
    <property type="entry name" value="HSP70-HSP90 ORGANIZING PROTEIN 3"/>
    <property type="match status" value="1"/>
</dbReference>
<accession>A0AAW1RJF0</accession>
<dbReference type="SUPFAM" id="SSF51126">
    <property type="entry name" value="Pectin lyase-like"/>
    <property type="match status" value="1"/>
</dbReference>
<evidence type="ECO:0000256" key="3">
    <source>
        <dbReference type="SAM" id="MobiDB-lite"/>
    </source>
</evidence>
<dbReference type="InterPro" id="IPR011050">
    <property type="entry name" value="Pectin_lyase_fold/virulence"/>
</dbReference>
<keyword evidence="1" id="KW-0677">Repeat</keyword>
<evidence type="ECO:0000313" key="6">
    <source>
        <dbReference type="Proteomes" id="UP001438707"/>
    </source>
</evidence>
<dbReference type="SUPFAM" id="SSF48452">
    <property type="entry name" value="TPR-like"/>
    <property type="match status" value="1"/>
</dbReference>
<dbReference type="Gene3D" id="1.25.40.10">
    <property type="entry name" value="Tetratricopeptide repeat domain"/>
    <property type="match status" value="1"/>
</dbReference>
<reference evidence="5 6" key="1">
    <citation type="journal article" date="2024" name="Nat. Commun.">
        <title>Phylogenomics reveals the evolutionary origins of lichenization in chlorophyte algae.</title>
        <authorList>
            <person name="Puginier C."/>
            <person name="Libourel C."/>
            <person name="Otte J."/>
            <person name="Skaloud P."/>
            <person name="Haon M."/>
            <person name="Grisel S."/>
            <person name="Petersen M."/>
            <person name="Berrin J.G."/>
            <person name="Delaux P.M."/>
            <person name="Dal Grande F."/>
            <person name="Keller J."/>
        </authorList>
    </citation>
    <scope>NUCLEOTIDE SEQUENCE [LARGE SCALE GENOMIC DNA]</scope>
    <source>
        <strain evidence="5 6">SAG 2145</strain>
    </source>
</reference>
<sequence>MASLQARLDDGRKNRLHRQQYQKPASSEDDDHEPVHHVAWSSGASRPAEAGTLPAASGTATNKTLRNKTQADQFLKSGEPRKAIASYSKAISLSVKEQDITSKLVAALYCNRSLAYEHLSAHVEATEDAEKAATLQPAWSRPYERLAQAKLGGKQWSAAVAACRRGEALFDSKSNVATPFTALLDTISIAAAMDGDVQGFDGRTLEVREAGEEAWLGKAAPEVPELDYPPSNLSSSASSLSPVSSGNELAGQVSGNSVSQLAIAPVSKTSAMLATGWKRSSFRSVKEAVDAAEDGDRILLLSGIHNGMGEAVNVGKRLLIEGSGQLGETKLDQRANSPTFRITRTCVIRNIDIDMTGFREAIFISGSGSVQPLVQHCIVRCSGDDAVNICGDAKPTMDNCLLQGKKCGLRAFGACKPRLGKCRLEDCGEQGLKAMDTAKPFLTLCQLKNNAEEGAVVMDSAVATLAQCRLLGNKGPGIDISSRGRVVAHGCTVSHNVGGLWLWDQAQCQAVNSVIEGGSTYAVLADGIADIKLQGSCIKGMIQATERAWEGIDETTNQIVEGLEAVDLPAENGPFKFVPDQFTRKQ</sequence>
<dbReference type="InterPro" id="IPR039448">
    <property type="entry name" value="Beta_helix"/>
</dbReference>
<comment type="caution">
    <text evidence="5">The sequence shown here is derived from an EMBL/GenBank/DDBJ whole genome shotgun (WGS) entry which is preliminary data.</text>
</comment>
<feature type="compositionally biased region" description="Low complexity" evidence="3">
    <location>
        <begin position="229"/>
        <end position="245"/>
    </location>
</feature>
<protein>
    <recommendedName>
        <fullName evidence="4">Right handed beta helix domain-containing protein</fullName>
    </recommendedName>
</protein>
<dbReference type="AlphaFoldDB" id="A0AAW1RJF0"/>
<dbReference type="Proteomes" id="UP001438707">
    <property type="component" value="Unassembled WGS sequence"/>
</dbReference>
<dbReference type="GO" id="GO:0051879">
    <property type="term" value="F:Hsp90 protein binding"/>
    <property type="evidence" value="ECO:0007669"/>
    <property type="project" value="TreeGrafter"/>
</dbReference>
<dbReference type="Gene3D" id="2.160.20.10">
    <property type="entry name" value="Single-stranded right-handed beta-helix, Pectin lyase-like"/>
    <property type="match status" value="1"/>
</dbReference>
<dbReference type="InterPro" id="IPR011990">
    <property type="entry name" value="TPR-like_helical_dom_sf"/>
</dbReference>
<keyword evidence="2" id="KW-0802">TPR repeat</keyword>
<evidence type="ECO:0000313" key="5">
    <source>
        <dbReference type="EMBL" id="KAK9833768.1"/>
    </source>
</evidence>
<dbReference type="PANTHER" id="PTHR22904">
    <property type="entry name" value="TPR REPEAT CONTAINING PROTEIN"/>
    <property type="match status" value="1"/>
</dbReference>
<name>A0AAW1RJF0_9CHLO</name>
<organism evidence="5 6">
    <name type="scientific">Apatococcus lobatus</name>
    <dbReference type="NCBI Taxonomy" id="904363"/>
    <lineage>
        <taxon>Eukaryota</taxon>
        <taxon>Viridiplantae</taxon>
        <taxon>Chlorophyta</taxon>
        <taxon>core chlorophytes</taxon>
        <taxon>Trebouxiophyceae</taxon>
        <taxon>Chlorellales</taxon>
        <taxon>Chlorellaceae</taxon>
        <taxon>Apatococcus</taxon>
    </lineage>
</organism>
<feature type="region of interest" description="Disordered" evidence="3">
    <location>
        <begin position="1"/>
        <end position="76"/>
    </location>
</feature>
<feature type="region of interest" description="Disordered" evidence="3">
    <location>
        <begin position="216"/>
        <end position="246"/>
    </location>
</feature>
<dbReference type="InterPro" id="IPR012334">
    <property type="entry name" value="Pectin_lyas_fold"/>
</dbReference>
<evidence type="ECO:0000256" key="2">
    <source>
        <dbReference type="ARBA" id="ARBA00022803"/>
    </source>
</evidence>
<evidence type="ECO:0000259" key="4">
    <source>
        <dbReference type="Pfam" id="PF13229"/>
    </source>
</evidence>